<evidence type="ECO:0000313" key="6">
    <source>
        <dbReference type="EMBL" id="GAA3805603.1"/>
    </source>
</evidence>
<dbReference type="Pfam" id="PF17853">
    <property type="entry name" value="GGDEF_2"/>
    <property type="match status" value="1"/>
</dbReference>
<gene>
    <name evidence="6" type="ORF">GCM10022226_27050</name>
</gene>
<evidence type="ECO:0000259" key="3">
    <source>
        <dbReference type="Pfam" id="PF13556"/>
    </source>
</evidence>
<organism evidence="6 7">
    <name type="scientific">Sphaerisporangium flaviroseum</name>
    <dbReference type="NCBI Taxonomy" id="509199"/>
    <lineage>
        <taxon>Bacteria</taxon>
        <taxon>Bacillati</taxon>
        <taxon>Actinomycetota</taxon>
        <taxon>Actinomycetes</taxon>
        <taxon>Streptosporangiales</taxon>
        <taxon>Streptosporangiaceae</taxon>
        <taxon>Sphaerisporangium</taxon>
    </lineage>
</organism>
<evidence type="ECO:0000256" key="2">
    <source>
        <dbReference type="SAM" id="MobiDB-lite"/>
    </source>
</evidence>
<protein>
    <submittedName>
        <fullName evidence="6">Helix-turn-helix domain-containing protein</fullName>
    </submittedName>
</protein>
<dbReference type="Pfam" id="PF13556">
    <property type="entry name" value="HTH_30"/>
    <property type="match status" value="1"/>
</dbReference>
<keyword evidence="7" id="KW-1185">Reference proteome</keyword>
<dbReference type="RefSeq" id="WP_344938514.1">
    <property type="nucleotide sequence ID" value="NZ_BAAAZR010000004.1"/>
</dbReference>
<dbReference type="PANTHER" id="PTHR33744">
    <property type="entry name" value="CARBOHYDRATE DIACID REGULATOR"/>
    <property type="match status" value="1"/>
</dbReference>
<evidence type="ECO:0000259" key="5">
    <source>
        <dbReference type="Pfam" id="PF17853"/>
    </source>
</evidence>
<dbReference type="Gene3D" id="1.10.10.2840">
    <property type="entry name" value="PucR C-terminal helix-turn-helix domain"/>
    <property type="match status" value="1"/>
</dbReference>
<accession>A0ABP7HZK7</accession>
<feature type="domain" description="CdaR GGDEF-like" evidence="5">
    <location>
        <begin position="183"/>
        <end position="307"/>
    </location>
</feature>
<comment type="caution">
    <text evidence="6">The sequence shown here is derived from an EMBL/GenBank/DDBJ whole genome shotgun (WGS) entry which is preliminary data.</text>
</comment>
<comment type="similarity">
    <text evidence="1">Belongs to the CdaR family.</text>
</comment>
<name>A0ABP7HZK7_9ACTN</name>
<dbReference type="InterPro" id="IPR025751">
    <property type="entry name" value="RsbRD_N_dom"/>
</dbReference>
<feature type="domain" description="PucR C-terminal helix-turn-helix" evidence="3">
    <location>
        <begin position="357"/>
        <end position="415"/>
    </location>
</feature>
<dbReference type="InterPro" id="IPR025736">
    <property type="entry name" value="PucR_C-HTH_dom"/>
</dbReference>
<evidence type="ECO:0000256" key="1">
    <source>
        <dbReference type="ARBA" id="ARBA00006754"/>
    </source>
</evidence>
<dbReference type="PANTHER" id="PTHR33744:SF1">
    <property type="entry name" value="DNA-BINDING TRANSCRIPTIONAL ACTIVATOR ADER"/>
    <property type="match status" value="1"/>
</dbReference>
<dbReference type="InterPro" id="IPR042070">
    <property type="entry name" value="PucR_C-HTH_sf"/>
</dbReference>
<sequence length="422" mass="46710">MAAKRTEHVDDKVRQVLRIAATRLLERLPELTDELVTRVREGDEAYRKLVSLEEHWQSTEEGLRIGIEAILQRPEERRDMTFAQQMASRRAEQGLPMDSLMRMYRLAAQVTWAGFVELVEREHPDLLGALVRTATHVWHAIDRQALVAADTYRRREKELLGRNDERVNALLDDLLEGTGNAAVARSAAAALDLPERGRYAVVTIRLPVRHEHYGHRSGQSCHGGPPSTRNGSGGNVGTHPETLGPMRLLWRMRTQHEVAVAALGDGTLEHLVEGITPIVYGPAGVSPVVDGLDELATARRLAELAMRTCSGCGPEIARLDRRLPSALVVSQPDLSGRLTSEVLGSLLALDPADREVLLATLEAWLRCEGSAARAAGQLYCHRNTVFNRIRRVEQLTGRSVSRPRDIVELALALEAVRLLTTA</sequence>
<evidence type="ECO:0000259" key="4">
    <source>
        <dbReference type="Pfam" id="PF14361"/>
    </source>
</evidence>
<evidence type="ECO:0000313" key="7">
    <source>
        <dbReference type="Proteomes" id="UP001500888"/>
    </source>
</evidence>
<dbReference type="InterPro" id="IPR041522">
    <property type="entry name" value="CdaR_GGDEF"/>
</dbReference>
<dbReference type="InterPro" id="IPR051448">
    <property type="entry name" value="CdaR-like_regulators"/>
</dbReference>
<feature type="region of interest" description="Disordered" evidence="2">
    <location>
        <begin position="214"/>
        <end position="238"/>
    </location>
</feature>
<feature type="domain" description="RsbT co-antagonist protein RsbRD N-terminal" evidence="4">
    <location>
        <begin position="29"/>
        <end position="166"/>
    </location>
</feature>
<dbReference type="Proteomes" id="UP001500888">
    <property type="component" value="Unassembled WGS sequence"/>
</dbReference>
<dbReference type="EMBL" id="BAAAZR010000004">
    <property type="protein sequence ID" value="GAA3805603.1"/>
    <property type="molecule type" value="Genomic_DNA"/>
</dbReference>
<proteinExistence type="inferred from homology"/>
<reference evidence="7" key="1">
    <citation type="journal article" date="2019" name="Int. J. Syst. Evol. Microbiol.">
        <title>The Global Catalogue of Microorganisms (GCM) 10K type strain sequencing project: providing services to taxonomists for standard genome sequencing and annotation.</title>
        <authorList>
            <consortium name="The Broad Institute Genomics Platform"/>
            <consortium name="The Broad Institute Genome Sequencing Center for Infectious Disease"/>
            <person name="Wu L."/>
            <person name="Ma J."/>
        </authorList>
    </citation>
    <scope>NUCLEOTIDE SEQUENCE [LARGE SCALE GENOMIC DNA]</scope>
    <source>
        <strain evidence="7">JCM 16908</strain>
    </source>
</reference>
<dbReference type="Pfam" id="PF14361">
    <property type="entry name" value="RsbRD_N"/>
    <property type="match status" value="1"/>
</dbReference>